<dbReference type="InterPro" id="IPR002889">
    <property type="entry name" value="WSC_carb-bd"/>
</dbReference>
<evidence type="ECO:0000256" key="1">
    <source>
        <dbReference type="ARBA" id="ARBA00004167"/>
    </source>
</evidence>
<dbReference type="PANTHER" id="PTHR24269:SF16">
    <property type="entry name" value="PROTEIN SLG1"/>
    <property type="match status" value="1"/>
</dbReference>
<dbReference type="Proteomes" id="UP000095280">
    <property type="component" value="Unplaced"/>
</dbReference>
<dbReference type="PROSITE" id="PS51212">
    <property type="entry name" value="WSC"/>
    <property type="match status" value="1"/>
</dbReference>
<dbReference type="Pfam" id="PF01822">
    <property type="entry name" value="WSC"/>
    <property type="match status" value="1"/>
</dbReference>
<dbReference type="PANTHER" id="PTHR24269">
    <property type="entry name" value="KREMEN PROTEIN"/>
    <property type="match status" value="1"/>
</dbReference>
<keyword evidence="8" id="KW-1185">Reference proteome</keyword>
<proteinExistence type="predicted"/>
<evidence type="ECO:0000256" key="6">
    <source>
        <dbReference type="ARBA" id="ARBA00023180"/>
    </source>
</evidence>
<dbReference type="InterPro" id="IPR051836">
    <property type="entry name" value="Kremen_rcpt"/>
</dbReference>
<feature type="domain" description="WSC" evidence="7">
    <location>
        <begin position="153"/>
        <end position="263"/>
    </location>
</feature>
<keyword evidence="2" id="KW-0812">Transmembrane</keyword>
<evidence type="ECO:0000256" key="4">
    <source>
        <dbReference type="ARBA" id="ARBA00022989"/>
    </source>
</evidence>
<comment type="subcellular location">
    <subcellularLocation>
        <location evidence="1">Membrane</location>
        <topology evidence="1">Single-pass membrane protein</topology>
    </subcellularLocation>
</comment>
<protein>
    <submittedName>
        <fullName evidence="9">WSC domain-containing protein</fullName>
    </submittedName>
</protein>
<keyword evidence="3" id="KW-0732">Signal</keyword>
<evidence type="ECO:0000313" key="8">
    <source>
        <dbReference type="Proteomes" id="UP000095280"/>
    </source>
</evidence>
<evidence type="ECO:0000256" key="5">
    <source>
        <dbReference type="ARBA" id="ARBA00023136"/>
    </source>
</evidence>
<dbReference type="AlphaFoldDB" id="A0A1I8GQ89"/>
<keyword evidence="5" id="KW-0472">Membrane</keyword>
<evidence type="ECO:0000313" key="9">
    <source>
        <dbReference type="WBParaSite" id="maker-uti_cns_0002633-snap-gene-0.25-mRNA-1"/>
    </source>
</evidence>
<dbReference type="WBParaSite" id="maker-uti_cns_0002633-snap-gene-0.25-mRNA-1">
    <property type="protein sequence ID" value="maker-uti_cns_0002633-snap-gene-0.25-mRNA-1"/>
    <property type="gene ID" value="maker-uti_cns_0002633-snap-gene-0.25"/>
</dbReference>
<dbReference type="GO" id="GO:0005886">
    <property type="term" value="C:plasma membrane"/>
    <property type="evidence" value="ECO:0007669"/>
    <property type="project" value="TreeGrafter"/>
</dbReference>
<accession>A0A1I8GQ89</accession>
<sequence>VVRFSYVGCYVDFTGGSSRLERAKAGKANESDCSTKCRGNSSQIAELHGETRPKLLHDVKAFELHCGDQQDLVLAGRCPSDADCLPIAAPTADCQAAVFSQRLLACHLLAFAYPPASLTGPDWTLYQRTMAGVSPELVFLFALLTSAACKLLNHSYLGCYVDNTNGSRDMTGLSGLKQLGKFHVQPAAPLVNSDEMTIELCSSICSLGRFSHFGVQSETQCFCGNSFGSQGVAAKDDDCNKKCRGNPQQKCGGINRNSVYSLNYSNFKNLYTVVKNNSLFIKTDGSK</sequence>
<reference evidence="9" key="1">
    <citation type="submission" date="2016-11" db="UniProtKB">
        <authorList>
            <consortium name="WormBaseParasite"/>
        </authorList>
    </citation>
    <scope>IDENTIFICATION</scope>
</reference>
<evidence type="ECO:0000259" key="7">
    <source>
        <dbReference type="PROSITE" id="PS51212"/>
    </source>
</evidence>
<keyword evidence="4" id="KW-1133">Transmembrane helix</keyword>
<evidence type="ECO:0000256" key="3">
    <source>
        <dbReference type="ARBA" id="ARBA00022729"/>
    </source>
</evidence>
<evidence type="ECO:0000256" key="2">
    <source>
        <dbReference type="ARBA" id="ARBA00022692"/>
    </source>
</evidence>
<name>A0A1I8GQ89_9PLAT</name>
<keyword evidence="6" id="KW-0325">Glycoprotein</keyword>
<dbReference type="SMART" id="SM00321">
    <property type="entry name" value="WSC"/>
    <property type="match status" value="1"/>
</dbReference>
<organism evidence="8 9">
    <name type="scientific">Macrostomum lignano</name>
    <dbReference type="NCBI Taxonomy" id="282301"/>
    <lineage>
        <taxon>Eukaryota</taxon>
        <taxon>Metazoa</taxon>
        <taxon>Spiralia</taxon>
        <taxon>Lophotrochozoa</taxon>
        <taxon>Platyhelminthes</taxon>
        <taxon>Rhabditophora</taxon>
        <taxon>Macrostomorpha</taxon>
        <taxon>Macrostomida</taxon>
        <taxon>Macrostomidae</taxon>
        <taxon>Macrostomum</taxon>
    </lineage>
</organism>